<accession>A0ABT6KW57</accession>
<feature type="signal peptide" evidence="1">
    <location>
        <begin position="1"/>
        <end position="24"/>
    </location>
</feature>
<feature type="chain" id="PRO_5046822913" description="Metallopeptidase DUF4344" evidence="1">
    <location>
        <begin position="25"/>
        <end position="286"/>
    </location>
</feature>
<dbReference type="Pfam" id="PF14247">
    <property type="entry name" value="DUF4344"/>
    <property type="match status" value="1"/>
</dbReference>
<dbReference type="EMBL" id="JARXVE010000002">
    <property type="protein sequence ID" value="MDH6194853.1"/>
    <property type="molecule type" value="Genomic_DNA"/>
</dbReference>
<gene>
    <name evidence="2" type="ORF">M2272_001482</name>
</gene>
<evidence type="ECO:0008006" key="4">
    <source>
        <dbReference type="Google" id="ProtNLM"/>
    </source>
</evidence>
<evidence type="ECO:0000313" key="2">
    <source>
        <dbReference type="EMBL" id="MDH6194853.1"/>
    </source>
</evidence>
<reference evidence="2 3" key="1">
    <citation type="submission" date="2023-04" db="EMBL/GenBank/DDBJ databases">
        <title>Forest soil microbial communities from Buena Vista Peninsula, Colon Province, Panama.</title>
        <authorList>
            <person name="Bouskill N."/>
        </authorList>
    </citation>
    <scope>NUCLEOTIDE SEQUENCE [LARGE SCALE GENOMIC DNA]</scope>
    <source>
        <strain evidence="2 3">AC80</strain>
    </source>
</reference>
<evidence type="ECO:0000313" key="3">
    <source>
        <dbReference type="Proteomes" id="UP001160130"/>
    </source>
</evidence>
<comment type="caution">
    <text evidence="2">The sequence shown here is derived from an EMBL/GenBank/DDBJ whole genome shotgun (WGS) entry which is preliminary data.</text>
</comment>
<sequence length="286" mass="30958">MHRSITVAAAVAVALIAASCTKHDGSAAASSAPSSTTSVAAAADAAPQEADTGSMVVQYEDATTPEAQKGRELMQRTQVLEQLAGDVTATYKLPYDIPLVGSQCDEANDYWSPGDQKMIMCYEDVNESLDIFGEAGDPDPEATARRVVIASFFHELGHMAIDIYQLPATGREEDVADQLAASILLGRGDDGNTDPDYVQAVRDQAREYRIYAQQDGQPDDSLFADVHTLNEARTFNFECWIYGSDPESNADVVAQGLLPEDRADGCEDEYNKMNNAWAELLAPHLK</sequence>
<dbReference type="RefSeq" id="WP_301332917.1">
    <property type="nucleotide sequence ID" value="NZ_JARXVE010000002.1"/>
</dbReference>
<proteinExistence type="predicted"/>
<keyword evidence="3" id="KW-1185">Reference proteome</keyword>
<dbReference type="PROSITE" id="PS51257">
    <property type="entry name" value="PROKAR_LIPOPROTEIN"/>
    <property type="match status" value="1"/>
</dbReference>
<dbReference type="Proteomes" id="UP001160130">
    <property type="component" value="Unassembled WGS sequence"/>
</dbReference>
<evidence type="ECO:0000256" key="1">
    <source>
        <dbReference type="SAM" id="SignalP"/>
    </source>
</evidence>
<dbReference type="InterPro" id="IPR025644">
    <property type="entry name" value="DUF4344"/>
</dbReference>
<protein>
    <recommendedName>
        <fullName evidence="4">Metallopeptidase DUF4344</fullName>
    </recommendedName>
</protein>
<keyword evidence="1" id="KW-0732">Signal</keyword>
<organism evidence="2 3">
    <name type="scientific">Mycolicibacterium frederiksbergense</name>
    <dbReference type="NCBI Taxonomy" id="117567"/>
    <lineage>
        <taxon>Bacteria</taxon>
        <taxon>Bacillati</taxon>
        <taxon>Actinomycetota</taxon>
        <taxon>Actinomycetes</taxon>
        <taxon>Mycobacteriales</taxon>
        <taxon>Mycobacteriaceae</taxon>
        <taxon>Mycolicibacterium</taxon>
    </lineage>
</organism>
<name>A0ABT6KW57_9MYCO</name>